<proteinExistence type="inferred from homology"/>
<organism evidence="4 5">
    <name type="scientific">Oryza meyeriana var. granulata</name>
    <dbReference type="NCBI Taxonomy" id="110450"/>
    <lineage>
        <taxon>Eukaryota</taxon>
        <taxon>Viridiplantae</taxon>
        <taxon>Streptophyta</taxon>
        <taxon>Embryophyta</taxon>
        <taxon>Tracheophyta</taxon>
        <taxon>Spermatophyta</taxon>
        <taxon>Magnoliopsida</taxon>
        <taxon>Liliopsida</taxon>
        <taxon>Poales</taxon>
        <taxon>Poaceae</taxon>
        <taxon>BOP clade</taxon>
        <taxon>Oryzoideae</taxon>
        <taxon>Oryzeae</taxon>
        <taxon>Oryzinae</taxon>
        <taxon>Oryza</taxon>
        <taxon>Oryza meyeriana</taxon>
    </lineage>
</organism>
<feature type="region of interest" description="Disordered" evidence="2">
    <location>
        <begin position="63"/>
        <end position="183"/>
    </location>
</feature>
<dbReference type="OrthoDB" id="1723127at2759"/>
<comment type="similarity">
    <text evidence="1">Belongs to the peptidase M24 family. SPT16 subfamily.</text>
</comment>
<keyword evidence="5" id="KW-1185">Reference proteome</keyword>
<comment type="caution">
    <text evidence="4">The sequence shown here is derived from an EMBL/GenBank/DDBJ whole genome shotgun (WGS) entry which is preliminary data.</text>
</comment>
<evidence type="ECO:0000313" key="4">
    <source>
        <dbReference type="EMBL" id="KAF0888488.1"/>
    </source>
</evidence>
<sequence length="183" mass="21072">MVFVFQDLKRDVVRIEVIPMTSIDGIKDWLNDSNLNYYDSKLNLNWRKVLKEIMNNPELDENNRWEFLNPDASDSDSESSQTEDEQYEPSDADSCSESDDEDSDSESVVDSGEDDDVIDVSEDDGGDAAESWDEMERKARDADREMGNESDSEDERQRRREKALAKSRRPNHPQAKGAVQKRQ</sequence>
<feature type="compositionally biased region" description="Basic and acidic residues" evidence="2">
    <location>
        <begin position="155"/>
        <end position="164"/>
    </location>
</feature>
<comment type="subcellular location">
    <subcellularLocation>
        <location evidence="1">Nucleus</location>
    </subcellularLocation>
    <subcellularLocation>
        <location evidence="1">Chromosome</location>
    </subcellularLocation>
</comment>
<keyword evidence="1" id="KW-0227">DNA damage</keyword>
<dbReference type="GO" id="GO:0006368">
    <property type="term" value="P:transcription elongation by RNA polymerase II"/>
    <property type="evidence" value="ECO:0007669"/>
    <property type="project" value="TreeGrafter"/>
</dbReference>
<dbReference type="PANTHER" id="PTHR13980:SF16">
    <property type="entry name" value="FACT COMPLEX SUBUNIT"/>
    <property type="match status" value="1"/>
</dbReference>
<evidence type="ECO:0000256" key="2">
    <source>
        <dbReference type="SAM" id="MobiDB-lite"/>
    </source>
</evidence>
<dbReference type="PANTHER" id="PTHR13980">
    <property type="entry name" value="CDC68 RELATED"/>
    <property type="match status" value="1"/>
</dbReference>
<accession>A0A6G1BKB1</accession>
<dbReference type="GO" id="GO:0035101">
    <property type="term" value="C:FACT complex"/>
    <property type="evidence" value="ECO:0007669"/>
    <property type="project" value="UniProtKB-UniRule"/>
</dbReference>
<reference evidence="4 5" key="1">
    <citation type="submission" date="2019-11" db="EMBL/GenBank/DDBJ databases">
        <title>Whole genome sequence of Oryza granulata.</title>
        <authorList>
            <person name="Li W."/>
        </authorList>
    </citation>
    <scope>NUCLEOTIDE SEQUENCE [LARGE SCALE GENOMIC DNA]</scope>
    <source>
        <strain evidence="5">cv. Menghai</strain>
        <tissue evidence="4">Leaf</tissue>
    </source>
</reference>
<dbReference type="InterPro" id="IPR048969">
    <property type="entry name" value="FACT_SPT16_C"/>
</dbReference>
<comment type="function">
    <text evidence="1">Component of the FACT complex, a general chromatin factor that acts to reorganize nucleosomes. The FACT complex is involved in multiple processes that require DNA as a template such as mRNA elongation, DNA replication and DNA repair. During transcription elongation the FACT complex acts as a histone chaperone that both destabilizes and restores nucleosomal structure. It facilitates the passage of RNA polymerase II and transcription by promoting the dissociation of one histone H2A-H2B dimer from the nucleosome, then subsequently promotes the reestablishment of the nucleosome following the passage of RNA polymerase II.</text>
</comment>
<dbReference type="GO" id="GO:0006260">
    <property type="term" value="P:DNA replication"/>
    <property type="evidence" value="ECO:0007669"/>
    <property type="project" value="UniProtKB-KW"/>
</dbReference>
<dbReference type="GO" id="GO:0006281">
    <property type="term" value="P:DNA repair"/>
    <property type="evidence" value="ECO:0007669"/>
    <property type="project" value="UniProtKB-UniRule"/>
</dbReference>
<comment type="subunit">
    <text evidence="1">Component of the FACT complex.</text>
</comment>
<dbReference type="EMBL" id="SPHZ02000012">
    <property type="protein sequence ID" value="KAF0888488.1"/>
    <property type="molecule type" value="Genomic_DNA"/>
</dbReference>
<dbReference type="InterPro" id="IPR040258">
    <property type="entry name" value="Spt16"/>
</dbReference>
<feature type="compositionally biased region" description="Basic and acidic residues" evidence="2">
    <location>
        <begin position="134"/>
        <end position="147"/>
    </location>
</feature>
<dbReference type="Proteomes" id="UP000479710">
    <property type="component" value="Unassembled WGS sequence"/>
</dbReference>
<keyword evidence="1" id="KW-0539">Nucleus</keyword>
<dbReference type="AlphaFoldDB" id="A0A6G1BKB1"/>
<name>A0A6G1BKB1_9ORYZ</name>
<dbReference type="GO" id="GO:0031491">
    <property type="term" value="F:nucleosome binding"/>
    <property type="evidence" value="ECO:0007669"/>
    <property type="project" value="TreeGrafter"/>
</dbReference>
<dbReference type="InterPro" id="IPR011993">
    <property type="entry name" value="PH-like_dom_sf"/>
</dbReference>
<keyword evidence="1" id="KW-0234">DNA repair</keyword>
<keyword evidence="1" id="KW-0804">Transcription</keyword>
<feature type="compositionally biased region" description="Acidic residues" evidence="2">
    <location>
        <begin position="73"/>
        <end position="133"/>
    </location>
</feature>
<feature type="domain" description="FACT complex subunit SPT16 C-terminal" evidence="3">
    <location>
        <begin position="78"/>
        <end position="160"/>
    </location>
</feature>
<keyword evidence="1" id="KW-0158">Chromosome</keyword>
<keyword evidence="1" id="KW-0235">DNA replication</keyword>
<evidence type="ECO:0000259" key="3">
    <source>
        <dbReference type="Pfam" id="PF21091"/>
    </source>
</evidence>
<dbReference type="Pfam" id="PF21091">
    <property type="entry name" value="SPT16_C"/>
    <property type="match status" value="1"/>
</dbReference>
<protein>
    <recommendedName>
        <fullName evidence="1">FACT complex subunit</fullName>
    </recommendedName>
</protein>
<keyword evidence="1" id="KW-0805">Transcription regulation</keyword>
<dbReference type="Gene3D" id="2.30.29.30">
    <property type="entry name" value="Pleckstrin-homology domain (PH domain)/Phosphotyrosine-binding domain (PTB)"/>
    <property type="match status" value="1"/>
</dbReference>
<evidence type="ECO:0000256" key="1">
    <source>
        <dbReference type="RuleBase" id="RU367052"/>
    </source>
</evidence>
<gene>
    <name evidence="4" type="ORF">E2562_014725</name>
</gene>
<evidence type="ECO:0000313" key="5">
    <source>
        <dbReference type="Proteomes" id="UP000479710"/>
    </source>
</evidence>